<protein>
    <submittedName>
        <fullName evidence="2">Uncharacterized protein</fullName>
    </submittedName>
</protein>
<gene>
    <name evidence="2" type="ORF">SAMN05421678_10848</name>
</gene>
<dbReference type="STRING" id="504797.SAMN05421678_10848"/>
<name>A0A1I2U6W3_9ACTN</name>
<evidence type="ECO:0000256" key="1">
    <source>
        <dbReference type="SAM" id="MobiDB-lite"/>
    </source>
</evidence>
<sequence length="41" mass="4026">MAVPTGAAVSRTADRAASTEDSAAAGVRDCSRVYDTAGNGP</sequence>
<dbReference type="Proteomes" id="UP000199052">
    <property type="component" value="Unassembled WGS sequence"/>
</dbReference>
<dbReference type="EMBL" id="FOOI01000008">
    <property type="protein sequence ID" value="SFG72872.1"/>
    <property type="molecule type" value="Genomic_DNA"/>
</dbReference>
<organism evidence="2 3">
    <name type="scientific">Actinopolymorpha cephalotaxi</name>
    <dbReference type="NCBI Taxonomy" id="504797"/>
    <lineage>
        <taxon>Bacteria</taxon>
        <taxon>Bacillati</taxon>
        <taxon>Actinomycetota</taxon>
        <taxon>Actinomycetes</taxon>
        <taxon>Propionibacteriales</taxon>
        <taxon>Actinopolymorphaceae</taxon>
        <taxon>Actinopolymorpha</taxon>
    </lineage>
</organism>
<dbReference type="AlphaFoldDB" id="A0A1I2U6W3"/>
<evidence type="ECO:0000313" key="2">
    <source>
        <dbReference type="EMBL" id="SFG72872.1"/>
    </source>
</evidence>
<feature type="region of interest" description="Disordered" evidence="1">
    <location>
        <begin position="1"/>
        <end position="25"/>
    </location>
</feature>
<evidence type="ECO:0000313" key="3">
    <source>
        <dbReference type="Proteomes" id="UP000199052"/>
    </source>
</evidence>
<proteinExistence type="predicted"/>
<reference evidence="2 3" key="1">
    <citation type="submission" date="2016-10" db="EMBL/GenBank/DDBJ databases">
        <authorList>
            <person name="de Groot N.N."/>
        </authorList>
    </citation>
    <scope>NUCLEOTIDE SEQUENCE [LARGE SCALE GENOMIC DNA]</scope>
    <source>
        <strain evidence="2 3">CPCC 202808</strain>
    </source>
</reference>
<accession>A0A1I2U6W3</accession>